<name>A0A6B0UAS5_IXORI</name>
<dbReference type="EMBL" id="GIFC01006645">
    <property type="protein sequence ID" value="MXU88728.1"/>
    <property type="molecule type" value="Transcribed_RNA"/>
</dbReference>
<protein>
    <submittedName>
        <fullName evidence="2">Putative secreted protein</fullName>
    </submittedName>
</protein>
<sequence length="103" mass="11628">MSLKTNIVMMMMMMITTVRQGARTGSSHLNHGLLCSGHRMIEMAHTPVPWAELFQKGLQGSVPRRTVICEPRHSAQPVLLDKIEISFFFSERSIKIPATARHL</sequence>
<accession>A0A6B0UAS5</accession>
<feature type="signal peptide" evidence="1">
    <location>
        <begin position="1"/>
        <end position="21"/>
    </location>
</feature>
<keyword evidence="1" id="KW-0732">Signal</keyword>
<reference evidence="2" key="1">
    <citation type="submission" date="2019-12" db="EMBL/GenBank/DDBJ databases">
        <title>An insight into the sialome of adult female Ixodes ricinus ticks feeding for 6 days.</title>
        <authorList>
            <person name="Perner J."/>
            <person name="Ribeiro J.M.C."/>
        </authorList>
    </citation>
    <scope>NUCLEOTIDE SEQUENCE</scope>
    <source>
        <strain evidence="2">Semi-engorged</strain>
        <tissue evidence="2">Salivary glands</tissue>
    </source>
</reference>
<proteinExistence type="predicted"/>
<evidence type="ECO:0000313" key="2">
    <source>
        <dbReference type="EMBL" id="MXU88728.1"/>
    </source>
</evidence>
<feature type="chain" id="PRO_5025449374" evidence="1">
    <location>
        <begin position="22"/>
        <end position="103"/>
    </location>
</feature>
<evidence type="ECO:0000256" key="1">
    <source>
        <dbReference type="SAM" id="SignalP"/>
    </source>
</evidence>
<dbReference type="AlphaFoldDB" id="A0A6B0UAS5"/>
<organism evidence="2">
    <name type="scientific">Ixodes ricinus</name>
    <name type="common">Common tick</name>
    <name type="synonym">Acarus ricinus</name>
    <dbReference type="NCBI Taxonomy" id="34613"/>
    <lineage>
        <taxon>Eukaryota</taxon>
        <taxon>Metazoa</taxon>
        <taxon>Ecdysozoa</taxon>
        <taxon>Arthropoda</taxon>
        <taxon>Chelicerata</taxon>
        <taxon>Arachnida</taxon>
        <taxon>Acari</taxon>
        <taxon>Parasitiformes</taxon>
        <taxon>Ixodida</taxon>
        <taxon>Ixodoidea</taxon>
        <taxon>Ixodidae</taxon>
        <taxon>Ixodinae</taxon>
        <taxon>Ixodes</taxon>
    </lineage>
</organism>